<organism evidence="3 4">
    <name type="scientific">Frankliniella fusca</name>
    <dbReference type="NCBI Taxonomy" id="407009"/>
    <lineage>
        <taxon>Eukaryota</taxon>
        <taxon>Metazoa</taxon>
        <taxon>Ecdysozoa</taxon>
        <taxon>Arthropoda</taxon>
        <taxon>Hexapoda</taxon>
        <taxon>Insecta</taxon>
        <taxon>Pterygota</taxon>
        <taxon>Neoptera</taxon>
        <taxon>Paraneoptera</taxon>
        <taxon>Thysanoptera</taxon>
        <taxon>Terebrantia</taxon>
        <taxon>Thripoidea</taxon>
        <taxon>Thripidae</taxon>
        <taxon>Frankliniella</taxon>
    </lineage>
</organism>
<dbReference type="InterPro" id="IPR041588">
    <property type="entry name" value="Integrase_H2C2"/>
</dbReference>
<feature type="non-terminal residue" evidence="3">
    <location>
        <position position="511"/>
    </location>
</feature>
<dbReference type="Gene3D" id="1.10.340.70">
    <property type="match status" value="1"/>
</dbReference>
<dbReference type="EC" id="2.7.7.49" evidence="1"/>
<dbReference type="PANTHER" id="PTHR37984">
    <property type="entry name" value="PROTEIN CBG26694"/>
    <property type="match status" value="1"/>
</dbReference>
<keyword evidence="4" id="KW-1185">Reference proteome</keyword>
<dbReference type="FunFam" id="1.10.340.70:FF:000001">
    <property type="entry name" value="Retrovirus-related Pol polyprotein from transposon gypsy-like Protein"/>
    <property type="match status" value="1"/>
</dbReference>
<dbReference type="AlphaFoldDB" id="A0AAE1LEK3"/>
<dbReference type="EMBL" id="JAHWGI010000414">
    <property type="protein sequence ID" value="KAK3915247.1"/>
    <property type="molecule type" value="Genomic_DNA"/>
</dbReference>
<sequence length="511" mass="56140">MDFMRIYNAVVSIGHLTFTLDSPDHKSQVTCPFKLQTSADVGKFDANSVFVVARSAVTIELQPFQSTICPAQLTGISSLPGDGMVTARVLRARCVLESDGSIRTMDGVDAVPMVPVASVDSKVVSENTPPVWKSSTCVDEVTGSAAAFHTESVTPGHCDADKTNFGATPQTLHAGDFNFQSRNSYCPNGALDREVDCTLNSFTLGLVQPSPLLDKRQCSLVPGVVPFAPGTLELELENLTERHVVIPRGSVVALVHPVGLVDLQLYEPLDPDDVPDDVVVESATIERVPLSDQADIQLEPRLPPIGLDEALPEDLQALADRVNFMVRSFQIECTEWDDTSVSAAQQADPDIGPIYQAVRKGERPHFQQIVGCGPVTRSLWVQFNSLLIERGVLKRRFEHASGDPRFDRFQIVVPTDRATNLVLQYHAGSSSGSHFGVSKCYKLLRDRFYWPGMYTKVLDTINMCLRCKQVKGPHAKKRAPMKVCREGTLFGRFHVDFLGPLQPSIPDGFRH</sequence>
<dbReference type="GO" id="GO:0003964">
    <property type="term" value="F:RNA-directed DNA polymerase activity"/>
    <property type="evidence" value="ECO:0007669"/>
    <property type="project" value="UniProtKB-EC"/>
</dbReference>
<proteinExistence type="predicted"/>
<evidence type="ECO:0000259" key="2">
    <source>
        <dbReference type="Pfam" id="PF17921"/>
    </source>
</evidence>
<evidence type="ECO:0000313" key="3">
    <source>
        <dbReference type="EMBL" id="KAK3915247.1"/>
    </source>
</evidence>
<gene>
    <name evidence="3" type="ORF">KUF71_024546</name>
</gene>
<comment type="caution">
    <text evidence="3">The sequence shown here is derived from an EMBL/GenBank/DDBJ whole genome shotgun (WGS) entry which is preliminary data.</text>
</comment>
<protein>
    <recommendedName>
        <fullName evidence="1">RNA-directed DNA polymerase</fullName>
        <ecNumber evidence="1">2.7.7.49</ecNumber>
    </recommendedName>
</protein>
<name>A0AAE1LEK3_9NEOP</name>
<dbReference type="Pfam" id="PF17921">
    <property type="entry name" value="Integrase_H2C2"/>
    <property type="match status" value="1"/>
</dbReference>
<dbReference type="PANTHER" id="PTHR37984:SF5">
    <property type="entry name" value="PROTEIN NYNRIN-LIKE"/>
    <property type="match status" value="1"/>
</dbReference>
<dbReference type="Proteomes" id="UP001219518">
    <property type="component" value="Unassembled WGS sequence"/>
</dbReference>
<reference evidence="3" key="1">
    <citation type="submission" date="2021-07" db="EMBL/GenBank/DDBJ databases">
        <authorList>
            <person name="Catto M.A."/>
            <person name="Jacobson A."/>
            <person name="Kennedy G."/>
            <person name="Labadie P."/>
            <person name="Hunt B.G."/>
            <person name="Srinivasan R."/>
        </authorList>
    </citation>
    <scope>NUCLEOTIDE SEQUENCE</scope>
    <source>
        <strain evidence="3">PL_HMW_Pooled</strain>
        <tissue evidence="3">Head</tissue>
    </source>
</reference>
<dbReference type="InterPro" id="IPR050951">
    <property type="entry name" value="Retrovirus_Pol_polyprotein"/>
</dbReference>
<reference evidence="3" key="2">
    <citation type="journal article" date="2023" name="BMC Genomics">
        <title>Pest status, molecular evolution, and epigenetic factors derived from the genome assembly of Frankliniella fusca, a thysanopteran phytovirus vector.</title>
        <authorList>
            <person name="Catto M.A."/>
            <person name="Labadie P.E."/>
            <person name="Jacobson A.L."/>
            <person name="Kennedy G.G."/>
            <person name="Srinivasan R."/>
            <person name="Hunt B.G."/>
        </authorList>
    </citation>
    <scope>NUCLEOTIDE SEQUENCE</scope>
    <source>
        <strain evidence="3">PL_HMW_Pooled</strain>
    </source>
</reference>
<evidence type="ECO:0000256" key="1">
    <source>
        <dbReference type="ARBA" id="ARBA00012493"/>
    </source>
</evidence>
<accession>A0AAE1LEK3</accession>
<evidence type="ECO:0000313" key="4">
    <source>
        <dbReference type="Proteomes" id="UP001219518"/>
    </source>
</evidence>
<feature type="domain" description="Integrase zinc-binding" evidence="2">
    <location>
        <begin position="413"/>
        <end position="471"/>
    </location>
</feature>